<dbReference type="AlphaFoldDB" id="A0A3G2L1V1"/>
<proteinExistence type="predicted"/>
<organism evidence="1 2">
    <name type="scientific">Euzebyella marina</name>
    <dbReference type="NCBI Taxonomy" id="1761453"/>
    <lineage>
        <taxon>Bacteria</taxon>
        <taxon>Pseudomonadati</taxon>
        <taxon>Bacteroidota</taxon>
        <taxon>Flavobacteriia</taxon>
        <taxon>Flavobacteriales</taxon>
        <taxon>Flavobacteriaceae</taxon>
        <taxon>Euzebyella</taxon>
    </lineage>
</organism>
<dbReference type="OrthoDB" id="1177807at2"/>
<protein>
    <submittedName>
        <fullName evidence="1">Uncharacterized protein</fullName>
    </submittedName>
</protein>
<sequence length="193" mass="21444">MDLLIKTAKIGIWLILPLFILNGKGYDVRSAYVPLVEKGAYAFKTSGFLPSHIKGAANCHLVPGSQKSKGKYSTIELSFDQVDNNLIYKMGLVLSSLGPDKETALGVYRVSNQTLGFEPSKEGVFGYADVNVLGEQPFYTHKGKVKITREEANYLYGDVDLELKNFMGKTIHIEGKFSASRTDFDRKSRKKGH</sequence>
<name>A0A3G2L1V1_9FLAO</name>
<accession>A0A3G2L1V1</accession>
<keyword evidence="2" id="KW-1185">Reference proteome</keyword>
<dbReference type="Proteomes" id="UP000276309">
    <property type="component" value="Chromosome"/>
</dbReference>
<dbReference type="RefSeq" id="WP_121847277.1">
    <property type="nucleotide sequence ID" value="NZ_CP032050.1"/>
</dbReference>
<evidence type="ECO:0000313" key="2">
    <source>
        <dbReference type="Proteomes" id="UP000276309"/>
    </source>
</evidence>
<reference evidence="1 2" key="1">
    <citation type="submission" date="2018-08" db="EMBL/GenBank/DDBJ databases">
        <title>The reduced genetic potential of extracellular carbohydrate catabolism in Euzebyella marina RN62, a Flavobacteriia bacterium isolated from the hadal water.</title>
        <authorList>
            <person name="Xue C."/>
        </authorList>
    </citation>
    <scope>NUCLEOTIDE SEQUENCE [LARGE SCALE GENOMIC DNA]</scope>
    <source>
        <strain evidence="1 2">RN62</strain>
    </source>
</reference>
<dbReference type="EMBL" id="CP032050">
    <property type="protein sequence ID" value="AYN66225.1"/>
    <property type="molecule type" value="Genomic_DNA"/>
</dbReference>
<gene>
    <name evidence="1" type="ORF">D1013_01910</name>
</gene>
<evidence type="ECO:0000313" key="1">
    <source>
        <dbReference type="EMBL" id="AYN66225.1"/>
    </source>
</evidence>
<dbReference type="KEGG" id="emar:D1013_01910"/>